<reference evidence="2" key="2">
    <citation type="submission" date="2020-02" db="EMBL/GenBank/DDBJ databases">
        <authorList>
            <consortium name="NCBI Pathogen Detection Project"/>
        </authorList>
    </citation>
    <scope>NUCLEOTIDE SEQUENCE</scope>
    <source>
        <strain evidence="2">MA.CK_00/00002125</strain>
    </source>
</reference>
<organism evidence="2">
    <name type="scientific">Salmonella enterica</name>
    <name type="common">Salmonella choleraesuis</name>
    <dbReference type="NCBI Taxonomy" id="28901"/>
    <lineage>
        <taxon>Bacteria</taxon>
        <taxon>Pseudomonadati</taxon>
        <taxon>Pseudomonadota</taxon>
        <taxon>Gammaproteobacteria</taxon>
        <taxon>Enterobacterales</taxon>
        <taxon>Enterobacteriaceae</taxon>
        <taxon>Salmonella</taxon>
    </lineage>
</organism>
<proteinExistence type="predicted"/>
<name>A0A756I539_SALER</name>
<feature type="non-terminal residue" evidence="2">
    <location>
        <position position="303"/>
    </location>
</feature>
<gene>
    <name evidence="2" type="ORF">G8O67_005539</name>
</gene>
<accession>A0A756I539</accession>
<protein>
    <submittedName>
        <fullName evidence="2">Uncharacterized protein</fullName>
    </submittedName>
</protein>
<feature type="chain" id="PRO_5028217545" evidence="1">
    <location>
        <begin position="27"/>
        <end position="303"/>
    </location>
</feature>
<feature type="signal peptide" evidence="1">
    <location>
        <begin position="1"/>
        <end position="26"/>
    </location>
</feature>
<evidence type="ECO:0000256" key="1">
    <source>
        <dbReference type="SAM" id="SignalP"/>
    </source>
</evidence>
<keyword evidence="1" id="KW-0732">Signal</keyword>
<sequence length="303" mass="31470">MAVENKFKLNFVAASVLMGLSLSAVASDVAPSADSKVTTPAKAQPDAGFNPVVVGRASEPADQTKFEYKRSSAVSSLFEDTGDVGAYEAALNKAFGAKGALGNKELSTISEYLGAQASDVQAKKDWDSFASKARVINSEYQKALTGLYGVDGHAFEDLSTGELTNPVSGDASAKGAFGAYVKGIQDFQSQLDSFRNLLIGSQSNGAANTGGKDGNAGDPAIDTTVFGGANEAALKEAADKVVAYRGYLQTWAKAQAADLKEKDAKAQIMATLPSLQHYVAAWGAYSGNNEKGSGLAAKYQAFS</sequence>
<reference evidence="2" key="1">
    <citation type="journal article" date="2018" name="Genome Biol.">
        <title>SKESA: strategic k-mer extension for scrupulous assemblies.</title>
        <authorList>
            <person name="Souvorov A."/>
            <person name="Agarwala R."/>
            <person name="Lipman D.J."/>
        </authorList>
    </citation>
    <scope>NUCLEOTIDE SEQUENCE</scope>
    <source>
        <strain evidence="2">MA.CK_00/00002125</strain>
    </source>
</reference>
<evidence type="ECO:0000313" key="2">
    <source>
        <dbReference type="EMBL" id="HAG0018104.1"/>
    </source>
</evidence>
<comment type="caution">
    <text evidence="2">The sequence shown here is derived from an EMBL/GenBank/DDBJ whole genome shotgun (WGS) entry which is preliminary data.</text>
</comment>
<dbReference type="EMBL" id="DAAWYJ010000094">
    <property type="protein sequence ID" value="HAG0018104.1"/>
    <property type="molecule type" value="Genomic_DNA"/>
</dbReference>
<dbReference type="AlphaFoldDB" id="A0A756I539"/>